<dbReference type="HOGENOM" id="CLU_2268089_0_0_1"/>
<dbReference type="EnsemblPlants" id="OMERI08G00020.5">
    <property type="protein sequence ID" value="OMERI08G00020.5"/>
    <property type="gene ID" value="OMERI08G00020"/>
</dbReference>
<dbReference type="AlphaFoldDB" id="A0A0E0EGK6"/>
<dbReference type="Gramene" id="OMERI08G00020.5">
    <property type="protein sequence ID" value="OMERI08G00020.5"/>
    <property type="gene ID" value="OMERI08G00020"/>
</dbReference>
<dbReference type="Proteomes" id="UP000008021">
    <property type="component" value="Chromosome 8"/>
</dbReference>
<evidence type="ECO:0000313" key="2">
    <source>
        <dbReference type="Proteomes" id="UP000008021"/>
    </source>
</evidence>
<sequence length="103" mass="11069">MSKKKASTSIPCELPLALDPSLRAPAGSSCGLPVFRTSPFSGSLRRCRCACGCARGSFARRQLFWHGHPIRRGRTDNRRHAAPPVALSFFCTIDVDGDGGGTH</sequence>
<dbReference type="Gramene" id="OMERI08G00020.1">
    <property type="protein sequence ID" value="OMERI08G00020.1"/>
    <property type="gene ID" value="OMERI08G00020"/>
</dbReference>
<organism evidence="1">
    <name type="scientific">Oryza meridionalis</name>
    <dbReference type="NCBI Taxonomy" id="40149"/>
    <lineage>
        <taxon>Eukaryota</taxon>
        <taxon>Viridiplantae</taxon>
        <taxon>Streptophyta</taxon>
        <taxon>Embryophyta</taxon>
        <taxon>Tracheophyta</taxon>
        <taxon>Spermatophyta</taxon>
        <taxon>Magnoliopsida</taxon>
        <taxon>Liliopsida</taxon>
        <taxon>Poales</taxon>
        <taxon>Poaceae</taxon>
        <taxon>BOP clade</taxon>
        <taxon>Oryzoideae</taxon>
        <taxon>Oryzeae</taxon>
        <taxon>Oryzinae</taxon>
        <taxon>Oryza</taxon>
    </lineage>
</organism>
<dbReference type="EnsemblPlants" id="OMERI08G00020.4">
    <property type="protein sequence ID" value="OMERI08G00020.4"/>
    <property type="gene ID" value="OMERI08G00020"/>
</dbReference>
<protein>
    <submittedName>
        <fullName evidence="1">Uncharacterized protein</fullName>
    </submittedName>
</protein>
<name>A0A0E0EGK6_9ORYZ</name>
<keyword evidence="2" id="KW-1185">Reference proteome</keyword>
<reference evidence="1" key="1">
    <citation type="submission" date="2015-04" db="UniProtKB">
        <authorList>
            <consortium name="EnsemblPlants"/>
        </authorList>
    </citation>
    <scope>IDENTIFICATION</scope>
</reference>
<accession>A0A0E0EGK6</accession>
<dbReference type="EnsemblPlants" id="OMERI08G00020.1">
    <property type="protein sequence ID" value="OMERI08G00020.1"/>
    <property type="gene ID" value="OMERI08G00020"/>
</dbReference>
<dbReference type="Gramene" id="OMERI08G00020.4">
    <property type="protein sequence ID" value="OMERI08G00020.4"/>
    <property type="gene ID" value="OMERI08G00020"/>
</dbReference>
<evidence type="ECO:0000313" key="1">
    <source>
        <dbReference type="EnsemblPlants" id="OMERI08G00020.4"/>
    </source>
</evidence>
<proteinExistence type="predicted"/>
<reference evidence="1" key="2">
    <citation type="submission" date="2018-05" db="EMBL/GenBank/DDBJ databases">
        <title>OmerRS3 (Oryza meridionalis Reference Sequence Version 3).</title>
        <authorList>
            <person name="Zhang J."/>
            <person name="Kudrna D."/>
            <person name="Lee S."/>
            <person name="Talag J."/>
            <person name="Welchert J."/>
            <person name="Wing R.A."/>
        </authorList>
    </citation>
    <scope>NUCLEOTIDE SEQUENCE [LARGE SCALE GENOMIC DNA]</scope>
    <source>
        <strain evidence="1">OR44</strain>
    </source>
</reference>